<sequence>MKKIIFAAIAAISLASCGVNYEKSPSGLVYKIFPGKGGDSIKAGYYIKYDVQFYLTGRTGKQDSLLNPPSVMPQYLQVDTSKRAEYSFMEIMPKLKAGDSAVAILNVDTLKNRHVNLDSTVFTKGSSIECRLKVFKSFKEEKDVMADYEKESKAEEAREVKVVEDYLASKNLKGIKTKNGAYVVLDNPGDASLKADSGKIASVKYKGYLMSDNSKVFDTNMDSSKGHTEPYDVPVGRHGVIQGWDEALPYFGKGGTGKIYIPAFLAYGPQGNGPDLPPNANLIFDIQIVDVKDAPSVQERDPRQMIPGHR</sequence>
<dbReference type="PROSITE" id="PS51257">
    <property type="entry name" value="PROKAR_LIPOPROTEIN"/>
    <property type="match status" value="1"/>
</dbReference>
<dbReference type="SUPFAM" id="SSF54534">
    <property type="entry name" value="FKBP-like"/>
    <property type="match status" value="1"/>
</dbReference>
<dbReference type="PANTHER" id="PTHR43811">
    <property type="entry name" value="FKBP-TYPE PEPTIDYL-PROLYL CIS-TRANS ISOMERASE FKPA"/>
    <property type="match status" value="1"/>
</dbReference>
<evidence type="ECO:0000256" key="5">
    <source>
        <dbReference type="PROSITE-ProRule" id="PRU00277"/>
    </source>
</evidence>
<dbReference type="RefSeq" id="WP_147187706.1">
    <property type="nucleotide sequence ID" value="NZ_CP042435.1"/>
</dbReference>
<evidence type="ECO:0000256" key="1">
    <source>
        <dbReference type="ARBA" id="ARBA00000971"/>
    </source>
</evidence>
<reference evidence="8 9" key="1">
    <citation type="journal article" date="2016" name="Int. J. Syst. Evol. Microbiol.">
        <title>Panacibacter ginsenosidivorans gen. nov., sp. nov., with ginsenoside converting activity isolated from soil of a ginseng field.</title>
        <authorList>
            <person name="Siddiqi M.Z."/>
            <person name="Muhammad Shafi S."/>
            <person name="Choi K.D."/>
            <person name="Im W.T."/>
        </authorList>
    </citation>
    <scope>NUCLEOTIDE SEQUENCE [LARGE SCALE GENOMIC DNA]</scope>
    <source>
        <strain evidence="8 9">Gsoil1550</strain>
    </source>
</reference>
<evidence type="ECO:0000256" key="4">
    <source>
        <dbReference type="ARBA" id="ARBA00023235"/>
    </source>
</evidence>
<dbReference type="EC" id="5.2.1.8" evidence="6"/>
<dbReference type="GO" id="GO:0003755">
    <property type="term" value="F:peptidyl-prolyl cis-trans isomerase activity"/>
    <property type="evidence" value="ECO:0007669"/>
    <property type="project" value="UniProtKB-UniRule"/>
</dbReference>
<name>A0A5B8V5M2_9BACT</name>
<evidence type="ECO:0000313" key="8">
    <source>
        <dbReference type="EMBL" id="QEC65906.1"/>
    </source>
</evidence>
<dbReference type="EMBL" id="CP042435">
    <property type="protein sequence ID" value="QEC65906.1"/>
    <property type="molecule type" value="Genomic_DNA"/>
</dbReference>
<evidence type="ECO:0000256" key="2">
    <source>
        <dbReference type="ARBA" id="ARBA00006577"/>
    </source>
</evidence>
<keyword evidence="4 5" id="KW-0413">Isomerase</keyword>
<dbReference type="AlphaFoldDB" id="A0A5B8V5M2"/>
<evidence type="ECO:0000259" key="7">
    <source>
        <dbReference type="PROSITE" id="PS50059"/>
    </source>
</evidence>
<feature type="domain" description="PPIase FKBP-type" evidence="7">
    <location>
        <begin position="198"/>
        <end position="292"/>
    </location>
</feature>
<dbReference type="InterPro" id="IPR001179">
    <property type="entry name" value="PPIase_FKBP_dom"/>
</dbReference>
<dbReference type="KEGG" id="pgin:FRZ67_00790"/>
<dbReference type="Pfam" id="PF00254">
    <property type="entry name" value="FKBP_C"/>
    <property type="match status" value="1"/>
</dbReference>
<proteinExistence type="inferred from homology"/>
<comment type="catalytic activity">
    <reaction evidence="1 5 6">
        <text>[protein]-peptidylproline (omega=180) = [protein]-peptidylproline (omega=0)</text>
        <dbReference type="Rhea" id="RHEA:16237"/>
        <dbReference type="Rhea" id="RHEA-COMP:10747"/>
        <dbReference type="Rhea" id="RHEA-COMP:10748"/>
        <dbReference type="ChEBI" id="CHEBI:83833"/>
        <dbReference type="ChEBI" id="CHEBI:83834"/>
        <dbReference type="EC" id="5.2.1.8"/>
    </reaction>
</comment>
<dbReference type="InterPro" id="IPR046357">
    <property type="entry name" value="PPIase_dom_sf"/>
</dbReference>
<gene>
    <name evidence="8" type="ORF">FRZ67_00790</name>
</gene>
<organism evidence="8 9">
    <name type="scientific">Panacibacter ginsenosidivorans</name>
    <dbReference type="NCBI Taxonomy" id="1813871"/>
    <lineage>
        <taxon>Bacteria</taxon>
        <taxon>Pseudomonadati</taxon>
        <taxon>Bacteroidota</taxon>
        <taxon>Chitinophagia</taxon>
        <taxon>Chitinophagales</taxon>
        <taxon>Chitinophagaceae</taxon>
        <taxon>Panacibacter</taxon>
    </lineage>
</organism>
<dbReference type="PANTHER" id="PTHR43811:SF19">
    <property type="entry name" value="39 KDA FK506-BINDING NUCLEAR PROTEIN"/>
    <property type="match status" value="1"/>
</dbReference>
<dbReference type="PROSITE" id="PS50059">
    <property type="entry name" value="FKBP_PPIASE"/>
    <property type="match status" value="1"/>
</dbReference>
<dbReference type="OrthoDB" id="9814548at2"/>
<keyword evidence="9" id="KW-1185">Reference proteome</keyword>
<evidence type="ECO:0000256" key="3">
    <source>
        <dbReference type="ARBA" id="ARBA00023110"/>
    </source>
</evidence>
<dbReference type="Gene3D" id="3.10.50.40">
    <property type="match status" value="1"/>
</dbReference>
<evidence type="ECO:0000313" key="9">
    <source>
        <dbReference type="Proteomes" id="UP000321533"/>
    </source>
</evidence>
<evidence type="ECO:0000256" key="6">
    <source>
        <dbReference type="RuleBase" id="RU003915"/>
    </source>
</evidence>
<keyword evidence="3 5" id="KW-0697">Rotamase</keyword>
<accession>A0A5B8V5M2</accession>
<protein>
    <recommendedName>
        <fullName evidence="6">Peptidyl-prolyl cis-trans isomerase</fullName>
        <ecNumber evidence="6">5.2.1.8</ecNumber>
    </recommendedName>
</protein>
<comment type="similarity">
    <text evidence="2 6">Belongs to the FKBP-type PPIase family.</text>
</comment>
<dbReference type="Proteomes" id="UP000321533">
    <property type="component" value="Chromosome"/>
</dbReference>